<dbReference type="InParanoid" id="A0A0G4EDZ7"/>
<evidence type="ECO:0008006" key="4">
    <source>
        <dbReference type="Google" id="ProtNLM"/>
    </source>
</evidence>
<dbReference type="Proteomes" id="UP000041254">
    <property type="component" value="Unassembled WGS sequence"/>
</dbReference>
<sequence length="575" mass="64760">MPVRNTLPVGHDEHEHEQHVQLAVCMQGLQQPVDSEAYTSEGRPPSDANACWLVGLPEDVERQLLAFLTAEDCGHFRASSKSVGCQLVNEAYLTHRIDAAIREEGLTGVFTYQKRCVTVLLLLRQWITATLSAVSLLVPIAVGGIVLVVLYMPILLCTLVMTRGLADFLEPLAGFPHWIHRPIVVFYMTLYSLLLLLVVPVFVITEAIRLLGEASFVVRAYRQFWVARDGVCDLLWSVARSVVSGLRVALSIGKLFLGSAATPGTCIAWLRSPSGKRFLLQLGVTPPLIIVATRWVVPCILLSLICLVIVCHLLHLRWSELVLRLADTRASYLLRLLYVIEEGGRWDRCVSLIHYLRNCRLLPSLPITITAHELQQVGSRAVFDTRPPAVRQYSLFSHRIREHVDLSCVNGRDYVGPSSLTHPLTYVSIDLTESDPPTKCDRYVYSSFTDLIVFLIDAHFVDGNDFRLRPHFTHPSDLLNPPPSEYQLTQDVMLHARGEWNGCRKAAYWRVDEANVLWQAPRFILCGKKAADDFLVRVDFGLKICTTERPVPRKRRPDERYPQTAALIHQKVVAA</sequence>
<gene>
    <name evidence="2" type="ORF">Vbra_20319</name>
</gene>
<accession>A0A0G4EDZ7</accession>
<dbReference type="VEuPathDB" id="CryptoDB:Vbra_20319"/>
<feature type="transmembrane region" description="Helical" evidence="1">
    <location>
        <begin position="292"/>
        <end position="314"/>
    </location>
</feature>
<dbReference type="EMBL" id="CDMY01000200">
    <property type="protein sequence ID" value="CEL93974.1"/>
    <property type="molecule type" value="Genomic_DNA"/>
</dbReference>
<organism evidence="2 3">
    <name type="scientific">Vitrella brassicaformis (strain CCMP3155)</name>
    <dbReference type="NCBI Taxonomy" id="1169540"/>
    <lineage>
        <taxon>Eukaryota</taxon>
        <taxon>Sar</taxon>
        <taxon>Alveolata</taxon>
        <taxon>Colpodellida</taxon>
        <taxon>Vitrellaceae</taxon>
        <taxon>Vitrella</taxon>
    </lineage>
</organism>
<feature type="transmembrane region" description="Helical" evidence="1">
    <location>
        <begin position="134"/>
        <end position="162"/>
    </location>
</feature>
<protein>
    <recommendedName>
        <fullName evidence="4">F-box domain-containing protein</fullName>
    </recommendedName>
</protein>
<dbReference type="AlphaFoldDB" id="A0A0G4EDZ7"/>
<keyword evidence="1" id="KW-0472">Membrane</keyword>
<evidence type="ECO:0000313" key="3">
    <source>
        <dbReference type="Proteomes" id="UP000041254"/>
    </source>
</evidence>
<keyword evidence="3" id="KW-1185">Reference proteome</keyword>
<name>A0A0G4EDZ7_VITBC</name>
<dbReference type="PhylomeDB" id="A0A0G4EDZ7"/>
<keyword evidence="1" id="KW-0812">Transmembrane</keyword>
<evidence type="ECO:0000256" key="1">
    <source>
        <dbReference type="SAM" id="Phobius"/>
    </source>
</evidence>
<evidence type="ECO:0000313" key="2">
    <source>
        <dbReference type="EMBL" id="CEL93974.1"/>
    </source>
</evidence>
<proteinExistence type="predicted"/>
<feature type="transmembrane region" description="Helical" evidence="1">
    <location>
        <begin position="182"/>
        <end position="204"/>
    </location>
</feature>
<keyword evidence="1" id="KW-1133">Transmembrane helix</keyword>
<reference evidence="2 3" key="1">
    <citation type="submission" date="2014-11" db="EMBL/GenBank/DDBJ databases">
        <authorList>
            <person name="Zhu J."/>
            <person name="Qi W."/>
            <person name="Song R."/>
        </authorList>
    </citation>
    <scope>NUCLEOTIDE SEQUENCE [LARGE SCALE GENOMIC DNA]</scope>
</reference>